<gene>
    <name evidence="2" type="ORF">F1C12_04135</name>
</gene>
<dbReference type="Gene3D" id="3.40.50.10140">
    <property type="entry name" value="Toll/interleukin-1 receptor homology (TIR) domain"/>
    <property type="match status" value="1"/>
</dbReference>
<dbReference type="SMART" id="SM00255">
    <property type="entry name" value="TIR"/>
    <property type="match status" value="1"/>
</dbReference>
<dbReference type="KEGG" id="lse:F1C12_04135"/>
<protein>
    <submittedName>
        <fullName evidence="2">TIR domain-containing protein</fullName>
    </submittedName>
</protein>
<dbReference type="Proteomes" id="UP000515511">
    <property type="component" value="Chromosome"/>
</dbReference>
<reference evidence="3" key="1">
    <citation type="submission" date="2019-09" db="EMBL/GenBank/DDBJ databases">
        <title>Antimicrobial potential of Antarctic Bacteria.</title>
        <authorList>
            <person name="Benaud N."/>
            <person name="Edwards R.J."/>
            <person name="Ferrari B.C."/>
        </authorList>
    </citation>
    <scope>NUCLEOTIDE SEQUENCE [LARGE SCALE GENOMIC DNA]</scope>
    <source>
        <strain evidence="3">INR9</strain>
    </source>
</reference>
<accession>A0A7G6Y7D8</accession>
<dbReference type="InterPro" id="IPR000157">
    <property type="entry name" value="TIR_dom"/>
</dbReference>
<dbReference type="Pfam" id="PF13676">
    <property type="entry name" value="TIR_2"/>
    <property type="match status" value="1"/>
</dbReference>
<feature type="domain" description="TIR" evidence="1">
    <location>
        <begin position="6"/>
        <end position="137"/>
    </location>
</feature>
<organism evidence="2 3">
    <name type="scientific">Leifsonia shinshuensis</name>
    <dbReference type="NCBI Taxonomy" id="150026"/>
    <lineage>
        <taxon>Bacteria</taxon>
        <taxon>Bacillati</taxon>
        <taxon>Actinomycetota</taxon>
        <taxon>Actinomycetes</taxon>
        <taxon>Micrococcales</taxon>
        <taxon>Microbacteriaceae</taxon>
        <taxon>Leifsonia</taxon>
    </lineage>
</organism>
<evidence type="ECO:0000259" key="1">
    <source>
        <dbReference type="PROSITE" id="PS50104"/>
    </source>
</evidence>
<evidence type="ECO:0000313" key="3">
    <source>
        <dbReference type="Proteomes" id="UP000515511"/>
    </source>
</evidence>
<sequence length="356" mass="40285">MEEIEYDFDVAVTFAGEDRDFVEEIVRLVQADGFSVFYDEDSKVATWGEDLTEYFSNVYEQRARFAVMFISASYAAKPWTRMERRSVLSRALRESSPYLLPVRLDSTALPGVRESIGYLDGLQEGPLGIADAIRGKLEQPRSDGSRRFNGRVPRTEVEVAVLLGERPTGWEYLLFSYWLAAGLERLNPQYNDHVIKFAIGGDPVSDEDLLDFSSSELARIGSVTSTFESLLLGPAQEAAMGRPGEPGDPELIEHLADRMIAIYAELLSWEYRLRAAATWSDEARELLRALANYANQPIDEIHRFVLALRAQMDGLSEILQSGKSVDWSQTIEFVIPEEVSKQYLDSLEAFKLWRQT</sequence>
<dbReference type="PROSITE" id="PS50104">
    <property type="entry name" value="TIR"/>
    <property type="match status" value="1"/>
</dbReference>
<proteinExistence type="predicted"/>
<dbReference type="InterPro" id="IPR035897">
    <property type="entry name" value="Toll_tir_struct_dom_sf"/>
</dbReference>
<dbReference type="AlphaFoldDB" id="A0A7G6Y7D8"/>
<dbReference type="GO" id="GO:0007165">
    <property type="term" value="P:signal transduction"/>
    <property type="evidence" value="ECO:0007669"/>
    <property type="project" value="InterPro"/>
</dbReference>
<dbReference type="RefSeq" id="WP_185277565.1">
    <property type="nucleotide sequence ID" value="NZ_CP043641.1"/>
</dbReference>
<evidence type="ECO:0000313" key="2">
    <source>
        <dbReference type="EMBL" id="QNE34403.1"/>
    </source>
</evidence>
<dbReference type="SUPFAM" id="SSF52200">
    <property type="entry name" value="Toll/Interleukin receptor TIR domain"/>
    <property type="match status" value="1"/>
</dbReference>
<dbReference type="EMBL" id="CP043641">
    <property type="protein sequence ID" value="QNE34403.1"/>
    <property type="molecule type" value="Genomic_DNA"/>
</dbReference>
<name>A0A7G6Y7D8_9MICO</name>